<feature type="transmembrane region" description="Helical" evidence="1">
    <location>
        <begin position="78"/>
        <end position="96"/>
    </location>
</feature>
<dbReference type="RefSeq" id="WP_141854025.1">
    <property type="nucleotide sequence ID" value="NZ_BAAAKA010000019.1"/>
</dbReference>
<proteinExistence type="predicted"/>
<keyword evidence="1" id="KW-1133">Transmembrane helix</keyword>
<organism evidence="2 3">
    <name type="scientific">Kribbella jejuensis</name>
    <dbReference type="NCBI Taxonomy" id="236068"/>
    <lineage>
        <taxon>Bacteria</taxon>
        <taxon>Bacillati</taxon>
        <taxon>Actinomycetota</taxon>
        <taxon>Actinomycetes</taxon>
        <taxon>Propionibacteriales</taxon>
        <taxon>Kribbellaceae</taxon>
        <taxon>Kribbella</taxon>
    </lineage>
</organism>
<dbReference type="EMBL" id="VFMM01000001">
    <property type="protein sequence ID" value="TQJ17527.1"/>
    <property type="molecule type" value="Genomic_DNA"/>
</dbReference>
<reference evidence="2 3" key="1">
    <citation type="submission" date="2019-06" db="EMBL/GenBank/DDBJ databases">
        <title>Sequencing the genomes of 1000 actinobacteria strains.</title>
        <authorList>
            <person name="Klenk H.-P."/>
        </authorList>
    </citation>
    <scope>NUCLEOTIDE SEQUENCE [LARGE SCALE GENOMIC DNA]</scope>
    <source>
        <strain evidence="2 3">DSM 17305</strain>
    </source>
</reference>
<evidence type="ECO:0000313" key="3">
    <source>
        <dbReference type="Proteomes" id="UP000316298"/>
    </source>
</evidence>
<evidence type="ECO:0000313" key="2">
    <source>
        <dbReference type="EMBL" id="TQJ17527.1"/>
    </source>
</evidence>
<name>A0A542EQ98_9ACTN</name>
<dbReference type="AlphaFoldDB" id="A0A542EQ98"/>
<keyword evidence="1" id="KW-0812">Transmembrane</keyword>
<dbReference type="OrthoDB" id="4264995at2"/>
<dbReference type="Proteomes" id="UP000316298">
    <property type="component" value="Unassembled WGS sequence"/>
</dbReference>
<comment type="caution">
    <text evidence="2">The sequence shown here is derived from an EMBL/GenBank/DDBJ whole genome shotgun (WGS) entry which is preliminary data.</text>
</comment>
<accession>A0A542EQ98</accession>
<evidence type="ECO:0000256" key="1">
    <source>
        <dbReference type="SAM" id="Phobius"/>
    </source>
</evidence>
<gene>
    <name evidence="2" type="ORF">FB475_1647</name>
</gene>
<protein>
    <submittedName>
        <fullName evidence="2">Uncharacterized protein</fullName>
    </submittedName>
</protein>
<keyword evidence="1" id="KW-0472">Membrane</keyword>
<sequence length="147" mass="15785">MAPEVVAAIVGALALLVTTWLQVRRGDAGRNSQLKADAELLRLLPEDSTARPLLLSHVDKRIRAMVDGQRIERRDPTGIAMGVSLLIMSAALGVVSANNGGWWWALLVLATPLALFGVILLVSGAERVERDAGGRPVTRQPNTPHQN</sequence>
<feature type="transmembrane region" description="Helical" evidence="1">
    <location>
        <begin position="6"/>
        <end position="23"/>
    </location>
</feature>
<feature type="transmembrane region" description="Helical" evidence="1">
    <location>
        <begin position="102"/>
        <end position="122"/>
    </location>
</feature>
<keyword evidence="3" id="KW-1185">Reference proteome</keyword>